<keyword evidence="7 9" id="KW-0460">Magnesium</keyword>
<protein>
    <recommendedName>
        <fullName evidence="2 11">Alkaline phosphatase</fullName>
        <ecNumber evidence="2 11">3.1.3.1</ecNumber>
    </recommendedName>
</protein>
<dbReference type="SUPFAM" id="SSF53649">
    <property type="entry name" value="Alkaline phosphatase-like"/>
    <property type="match status" value="1"/>
</dbReference>
<keyword evidence="15" id="KW-1185">Reference proteome</keyword>
<comment type="cofactor">
    <cofactor evidence="9">
        <name>Zn(2+)</name>
        <dbReference type="ChEBI" id="CHEBI:29105"/>
    </cofactor>
    <text evidence="9">Binds 2 Zn(2+) ions.</text>
</comment>
<evidence type="ECO:0000256" key="13">
    <source>
        <dbReference type="SAM" id="Phobius"/>
    </source>
</evidence>
<dbReference type="GeneID" id="27721205"/>
<dbReference type="FunFam" id="3.40.720.10:FF:000063">
    <property type="entry name" value="Alkaline phosphatase"/>
    <property type="match status" value="1"/>
</dbReference>
<dbReference type="Gene3D" id="1.10.60.40">
    <property type="match status" value="1"/>
</dbReference>
<evidence type="ECO:0000256" key="7">
    <source>
        <dbReference type="ARBA" id="ARBA00022842"/>
    </source>
</evidence>
<comment type="caution">
    <text evidence="14">The sequence shown here is derived from an EMBL/GenBank/DDBJ whole genome shotgun (WGS) entry which is preliminary data.</text>
</comment>
<dbReference type="EC" id="3.1.3.1" evidence="2 11"/>
<feature type="binding site" evidence="9">
    <location>
        <position position="86"/>
    </location>
    <ligand>
        <name>Zn(2+)</name>
        <dbReference type="ChEBI" id="CHEBI:29105"/>
        <label>2</label>
    </ligand>
</feature>
<keyword evidence="5 11" id="KW-0378">Hydrolase</keyword>
<evidence type="ECO:0000256" key="8">
    <source>
        <dbReference type="PIRSR" id="PIRSR601952-1"/>
    </source>
</evidence>
<feature type="binding site" evidence="9">
    <location>
        <position position="339"/>
    </location>
    <ligand>
        <name>Zn(2+)</name>
        <dbReference type="ChEBI" id="CHEBI:29105"/>
        <label>2</label>
    </ligand>
</feature>
<feature type="region of interest" description="Disordered" evidence="12">
    <location>
        <begin position="1"/>
        <end position="30"/>
    </location>
</feature>
<dbReference type="PROSITE" id="PS00123">
    <property type="entry name" value="ALKALINE_PHOSPHATASE"/>
    <property type="match status" value="1"/>
</dbReference>
<keyword evidence="13" id="KW-1133">Transmembrane helix</keyword>
<dbReference type="VEuPathDB" id="FungiDB:SAPIO_CDS2133"/>
<feature type="binding site" evidence="9">
    <location>
        <position position="86"/>
    </location>
    <ligand>
        <name>Mg(2+)</name>
        <dbReference type="ChEBI" id="CHEBI:18420"/>
    </ligand>
</feature>
<evidence type="ECO:0000256" key="11">
    <source>
        <dbReference type="RuleBase" id="RU003947"/>
    </source>
</evidence>
<evidence type="ECO:0000256" key="3">
    <source>
        <dbReference type="ARBA" id="ARBA00022553"/>
    </source>
</evidence>
<dbReference type="RefSeq" id="XP_016645124.1">
    <property type="nucleotide sequence ID" value="XM_016785246.1"/>
</dbReference>
<evidence type="ECO:0000313" key="15">
    <source>
        <dbReference type="Proteomes" id="UP000028545"/>
    </source>
</evidence>
<keyword evidence="4 9" id="KW-0479">Metal-binding</keyword>
<keyword evidence="13" id="KW-0812">Transmembrane</keyword>
<comment type="cofactor">
    <cofactor evidence="9">
        <name>Mg(2+)</name>
        <dbReference type="ChEBI" id="CHEBI:18420"/>
    </cofactor>
    <text evidence="9">Binds 1 Mg(2+) ion.</text>
</comment>
<feature type="compositionally biased region" description="Basic and acidic residues" evidence="12">
    <location>
        <begin position="14"/>
        <end position="26"/>
    </location>
</feature>
<dbReference type="InterPro" id="IPR017850">
    <property type="entry name" value="Alkaline_phosphatase_core_sf"/>
</dbReference>
<feature type="binding site" evidence="9">
    <location>
        <position position="330"/>
    </location>
    <ligand>
        <name>Mg(2+)</name>
        <dbReference type="ChEBI" id="CHEBI:18420"/>
    </ligand>
</feature>
<dbReference type="Proteomes" id="UP000028545">
    <property type="component" value="Unassembled WGS sequence"/>
</dbReference>
<name>A0A084GDB3_PSEDA</name>
<dbReference type="Gene3D" id="3.40.720.10">
    <property type="entry name" value="Alkaline Phosphatase, subunit A"/>
    <property type="match status" value="1"/>
</dbReference>
<reference evidence="14 15" key="1">
    <citation type="journal article" date="2014" name="Genome Announc.">
        <title>Draft genome sequence of the pathogenic fungus Scedosporium apiospermum.</title>
        <authorList>
            <person name="Vandeputte P."/>
            <person name="Ghamrawi S."/>
            <person name="Rechenmann M."/>
            <person name="Iltis A."/>
            <person name="Giraud S."/>
            <person name="Fleury M."/>
            <person name="Thornton C."/>
            <person name="Delhaes L."/>
            <person name="Meyer W."/>
            <person name="Papon N."/>
            <person name="Bouchara J.P."/>
        </authorList>
    </citation>
    <scope>NUCLEOTIDE SEQUENCE [LARGE SCALE GENOMIC DNA]</scope>
    <source>
        <strain evidence="14 15">IHEM 14462</strain>
    </source>
</reference>
<dbReference type="KEGG" id="sapo:SAPIO_CDS2133"/>
<dbReference type="GO" id="GO:0000329">
    <property type="term" value="C:fungal-type vacuole membrane"/>
    <property type="evidence" value="ECO:0007669"/>
    <property type="project" value="TreeGrafter"/>
</dbReference>
<dbReference type="AlphaFoldDB" id="A0A084GDB3"/>
<accession>A0A084GDB3</accession>
<dbReference type="SMART" id="SM00098">
    <property type="entry name" value="alkPPc"/>
    <property type="match status" value="1"/>
</dbReference>
<dbReference type="GO" id="GO:0004035">
    <property type="term" value="F:alkaline phosphatase activity"/>
    <property type="evidence" value="ECO:0007669"/>
    <property type="project" value="UniProtKB-EC"/>
</dbReference>
<keyword evidence="6 9" id="KW-0862">Zinc</keyword>
<sequence>MAEPTATTPLLGDSRQENGENNDANKKGSGLGRSLKVREIVLFFWALIATAAAVVFAVWTQHRSHAPPATSPGLPAKRNLIFMVSDGMGPASLSLTRSFRQYIDGLPGNDTLVLDQHFWGSSRTRSTNSLVTDSAAGATAFSCGKKSYNGAISILPPNYEPCGTVLEAAKRAGYTTGLVVTTDITDATPACFASHVVIRAMNDDIATQEVGDGPLGRVVDLMLGGGRCHFLPNSTDGSCRLDDDDLVTRAKEKYGWNYINDRLGFDSLNGGEDVTLPLMGLFASRDIPFEIDRRNMNSVYPSLHEMAATAIRALEKATENSDKGFFLMIEGSRIDHAAHNNDPAAHVHEILEYDRTFKSVVDFLEESETEGVLVATSDHETGGLTTALQEPGQGPIYNWYPAVLANSNASAEYLAFLLQKQASKIDPETEKQTLKNWVNTHLVIQGLGITDARSSELDKLLANAEDATYVFSEMISVRAHVGWTTHGHSAVDVNIYSSGGPRPAALRGNVENTDVGKFLREYLEVDVDTITGELIEKMQKSVETEKVIESSGPAAEYTGGEVDQAAYDHWAAHQVSFEDVE</sequence>
<evidence type="ECO:0000256" key="12">
    <source>
        <dbReference type="SAM" id="MobiDB-lite"/>
    </source>
</evidence>
<feature type="transmembrane region" description="Helical" evidence="13">
    <location>
        <begin position="40"/>
        <end position="59"/>
    </location>
</feature>
<keyword evidence="13" id="KW-0472">Membrane</keyword>
<dbReference type="OrthoDB" id="7392499at2759"/>
<feature type="binding site" evidence="9">
    <location>
        <position position="186"/>
    </location>
    <ligand>
        <name>Mg(2+)</name>
        <dbReference type="ChEBI" id="CHEBI:18420"/>
    </ligand>
</feature>
<dbReference type="OMA" id="KAAGYMT"/>
<feature type="binding site" evidence="9">
    <location>
        <position position="379"/>
    </location>
    <ligand>
        <name>Zn(2+)</name>
        <dbReference type="ChEBI" id="CHEBI:29105"/>
        <label>2</label>
    </ligand>
</feature>
<dbReference type="InterPro" id="IPR018299">
    <property type="entry name" value="Alkaline_phosphatase_AS"/>
</dbReference>
<evidence type="ECO:0000256" key="4">
    <source>
        <dbReference type="ARBA" id="ARBA00022723"/>
    </source>
</evidence>
<feature type="active site" description="Phosphoserine intermediate" evidence="8">
    <location>
        <position position="134"/>
    </location>
</feature>
<keyword evidence="3" id="KW-0597">Phosphoprotein</keyword>
<feature type="binding site" evidence="9">
    <location>
        <position position="378"/>
    </location>
    <ligand>
        <name>Zn(2+)</name>
        <dbReference type="ChEBI" id="CHEBI:29105"/>
        <label>2</label>
    </ligand>
</feature>
<dbReference type="GO" id="GO:0046872">
    <property type="term" value="F:metal ion binding"/>
    <property type="evidence" value="ECO:0007669"/>
    <property type="project" value="UniProtKB-KW"/>
</dbReference>
<evidence type="ECO:0000256" key="1">
    <source>
        <dbReference type="ARBA" id="ARBA00005984"/>
    </source>
</evidence>
<dbReference type="InterPro" id="IPR001952">
    <property type="entry name" value="Alkaline_phosphatase"/>
</dbReference>
<evidence type="ECO:0000313" key="14">
    <source>
        <dbReference type="EMBL" id="KEZ45325.1"/>
    </source>
</evidence>
<dbReference type="PANTHER" id="PTHR11596">
    <property type="entry name" value="ALKALINE PHOSPHATASE"/>
    <property type="match status" value="1"/>
</dbReference>
<dbReference type="CDD" id="cd16012">
    <property type="entry name" value="ALP"/>
    <property type="match status" value="1"/>
</dbReference>
<feature type="binding site" evidence="9">
    <location>
        <position position="188"/>
    </location>
    <ligand>
        <name>Mg(2+)</name>
        <dbReference type="ChEBI" id="CHEBI:18420"/>
    </ligand>
</feature>
<evidence type="ECO:0000256" key="5">
    <source>
        <dbReference type="ARBA" id="ARBA00022801"/>
    </source>
</evidence>
<proteinExistence type="inferred from homology"/>
<comment type="similarity">
    <text evidence="1 10">Belongs to the alkaline phosphatase family.</text>
</comment>
<gene>
    <name evidence="14" type="ORF">SAPIO_CDS2133</name>
</gene>
<feature type="binding site" evidence="9">
    <location>
        <position position="488"/>
    </location>
    <ligand>
        <name>Zn(2+)</name>
        <dbReference type="ChEBI" id="CHEBI:29105"/>
        <label>2</label>
    </ligand>
</feature>
<dbReference type="HOGENOM" id="CLU_008539_6_0_1"/>
<comment type="catalytic activity">
    <reaction evidence="11">
        <text>a phosphate monoester + H2O = an alcohol + phosphate</text>
        <dbReference type="Rhea" id="RHEA:15017"/>
        <dbReference type="ChEBI" id="CHEBI:15377"/>
        <dbReference type="ChEBI" id="CHEBI:30879"/>
        <dbReference type="ChEBI" id="CHEBI:43474"/>
        <dbReference type="ChEBI" id="CHEBI:67140"/>
        <dbReference type="EC" id="3.1.3.1"/>
    </reaction>
</comment>
<dbReference type="Pfam" id="PF00245">
    <property type="entry name" value="Alk_phosphatase"/>
    <property type="match status" value="1"/>
</dbReference>
<evidence type="ECO:0000256" key="10">
    <source>
        <dbReference type="RuleBase" id="RU003946"/>
    </source>
</evidence>
<dbReference type="PANTHER" id="PTHR11596:SF5">
    <property type="entry name" value="ALKALINE PHOSPHATASE"/>
    <property type="match status" value="1"/>
</dbReference>
<evidence type="ECO:0000256" key="9">
    <source>
        <dbReference type="PIRSR" id="PIRSR601952-2"/>
    </source>
</evidence>
<evidence type="ECO:0000256" key="6">
    <source>
        <dbReference type="ARBA" id="ARBA00022833"/>
    </source>
</evidence>
<dbReference type="PRINTS" id="PR00113">
    <property type="entry name" value="ALKPHPHTASE"/>
</dbReference>
<feature type="binding site" evidence="9">
    <location>
        <position position="335"/>
    </location>
    <ligand>
        <name>Zn(2+)</name>
        <dbReference type="ChEBI" id="CHEBI:29105"/>
        <label>2</label>
    </ligand>
</feature>
<organism evidence="14 15">
    <name type="scientific">Pseudallescheria apiosperma</name>
    <name type="common">Scedosporium apiospermum</name>
    <dbReference type="NCBI Taxonomy" id="563466"/>
    <lineage>
        <taxon>Eukaryota</taxon>
        <taxon>Fungi</taxon>
        <taxon>Dikarya</taxon>
        <taxon>Ascomycota</taxon>
        <taxon>Pezizomycotina</taxon>
        <taxon>Sordariomycetes</taxon>
        <taxon>Hypocreomycetidae</taxon>
        <taxon>Microascales</taxon>
        <taxon>Microascaceae</taxon>
        <taxon>Scedosporium</taxon>
    </lineage>
</organism>
<dbReference type="EMBL" id="JOWA01000085">
    <property type="protein sequence ID" value="KEZ45325.1"/>
    <property type="molecule type" value="Genomic_DNA"/>
</dbReference>
<evidence type="ECO:0000256" key="2">
    <source>
        <dbReference type="ARBA" id="ARBA00012647"/>
    </source>
</evidence>